<name>A0A1X2G680_9FUNG</name>
<keyword evidence="2" id="KW-1185">Reference proteome</keyword>
<protein>
    <submittedName>
        <fullName evidence="1">Uncharacterized protein</fullName>
    </submittedName>
</protein>
<gene>
    <name evidence="1" type="ORF">DM01DRAFT_1174164</name>
</gene>
<dbReference type="Proteomes" id="UP000242146">
    <property type="component" value="Unassembled WGS sequence"/>
</dbReference>
<organism evidence="1 2">
    <name type="scientific">Hesseltinella vesiculosa</name>
    <dbReference type="NCBI Taxonomy" id="101127"/>
    <lineage>
        <taxon>Eukaryota</taxon>
        <taxon>Fungi</taxon>
        <taxon>Fungi incertae sedis</taxon>
        <taxon>Mucoromycota</taxon>
        <taxon>Mucoromycotina</taxon>
        <taxon>Mucoromycetes</taxon>
        <taxon>Mucorales</taxon>
        <taxon>Cunninghamellaceae</taxon>
        <taxon>Hesseltinella</taxon>
    </lineage>
</organism>
<dbReference type="AlphaFoldDB" id="A0A1X2G680"/>
<proteinExistence type="predicted"/>
<comment type="caution">
    <text evidence="1">The sequence shown here is derived from an EMBL/GenBank/DDBJ whole genome shotgun (WGS) entry which is preliminary data.</text>
</comment>
<dbReference type="OrthoDB" id="2443197at2759"/>
<evidence type="ECO:0000313" key="2">
    <source>
        <dbReference type="Proteomes" id="UP000242146"/>
    </source>
</evidence>
<sequence length="115" mass="12918">MHRLFKQTDVELKCEIKLVASKTVDNFLLKDNERRASGSNVDGKLTSSSGPEIAVVEISGPPLVTRYGHFASDRVKLACNMKKNVENQLDQEPEERQVIMPNLKIVGIQVYLHVL</sequence>
<reference evidence="1 2" key="1">
    <citation type="submission" date="2016-07" db="EMBL/GenBank/DDBJ databases">
        <title>Pervasive Adenine N6-methylation of Active Genes in Fungi.</title>
        <authorList>
            <consortium name="DOE Joint Genome Institute"/>
            <person name="Mondo S.J."/>
            <person name="Dannebaum R.O."/>
            <person name="Kuo R.C."/>
            <person name="Labutti K."/>
            <person name="Haridas S."/>
            <person name="Kuo A."/>
            <person name="Salamov A."/>
            <person name="Ahrendt S.R."/>
            <person name="Lipzen A."/>
            <person name="Sullivan W."/>
            <person name="Andreopoulos W.B."/>
            <person name="Clum A."/>
            <person name="Lindquist E."/>
            <person name="Daum C."/>
            <person name="Ramamoorthy G.K."/>
            <person name="Gryganskyi A."/>
            <person name="Culley D."/>
            <person name="Magnuson J.K."/>
            <person name="James T.Y."/>
            <person name="O'Malley M.A."/>
            <person name="Stajich J.E."/>
            <person name="Spatafora J.W."/>
            <person name="Visel A."/>
            <person name="Grigoriev I.V."/>
        </authorList>
    </citation>
    <scope>NUCLEOTIDE SEQUENCE [LARGE SCALE GENOMIC DNA]</scope>
    <source>
        <strain evidence="1 2">NRRL 3301</strain>
    </source>
</reference>
<accession>A0A1X2G680</accession>
<dbReference type="EMBL" id="MCGT01000043">
    <property type="protein sequence ID" value="ORX45305.1"/>
    <property type="molecule type" value="Genomic_DNA"/>
</dbReference>
<evidence type="ECO:0000313" key="1">
    <source>
        <dbReference type="EMBL" id="ORX45305.1"/>
    </source>
</evidence>